<dbReference type="InterPro" id="IPR036779">
    <property type="entry name" value="LysM_dom_sf"/>
</dbReference>
<gene>
    <name evidence="5" type="ORF">ACJIZ3_006505</name>
    <name evidence="6" type="ORF">ACJIZ3_006512</name>
</gene>
<dbReference type="SUPFAM" id="SSF54106">
    <property type="entry name" value="LysM domain"/>
    <property type="match status" value="1"/>
</dbReference>
<dbReference type="Gene3D" id="3.10.350.10">
    <property type="entry name" value="LysM domain"/>
    <property type="match status" value="1"/>
</dbReference>
<evidence type="ECO:0000256" key="1">
    <source>
        <dbReference type="ARBA" id="ARBA00022669"/>
    </source>
</evidence>
<dbReference type="AlphaFoldDB" id="A0ABD3S812"/>
<keyword evidence="7" id="KW-1185">Reference proteome</keyword>
<evidence type="ECO:0000256" key="3">
    <source>
        <dbReference type="SAM" id="SignalP"/>
    </source>
</evidence>
<feature type="chain" id="PRO_5044724985" description="LysM domain-containing protein" evidence="3">
    <location>
        <begin position="30"/>
        <end position="97"/>
    </location>
</feature>
<feature type="signal peptide" evidence="3">
    <location>
        <begin position="1"/>
        <end position="29"/>
    </location>
</feature>
<dbReference type="Proteomes" id="UP001634393">
    <property type="component" value="Unassembled WGS sequence"/>
</dbReference>
<evidence type="ECO:0000313" key="6">
    <source>
        <dbReference type="EMBL" id="KAL3820607.1"/>
    </source>
</evidence>
<organism evidence="6 7">
    <name type="scientific">Penstemon smallii</name>
    <dbReference type="NCBI Taxonomy" id="265156"/>
    <lineage>
        <taxon>Eukaryota</taxon>
        <taxon>Viridiplantae</taxon>
        <taxon>Streptophyta</taxon>
        <taxon>Embryophyta</taxon>
        <taxon>Tracheophyta</taxon>
        <taxon>Spermatophyta</taxon>
        <taxon>Magnoliopsida</taxon>
        <taxon>eudicotyledons</taxon>
        <taxon>Gunneridae</taxon>
        <taxon>Pentapetalae</taxon>
        <taxon>asterids</taxon>
        <taxon>lamiids</taxon>
        <taxon>Lamiales</taxon>
        <taxon>Plantaginaceae</taxon>
        <taxon>Cheloneae</taxon>
        <taxon>Penstemon</taxon>
    </lineage>
</organism>
<proteinExistence type="predicted"/>
<dbReference type="EMBL" id="JBJXBP010000007">
    <property type="protein sequence ID" value="KAL3820607.1"/>
    <property type="molecule type" value="Genomic_DNA"/>
</dbReference>
<dbReference type="CDD" id="cd00118">
    <property type="entry name" value="LysM"/>
    <property type="match status" value="1"/>
</dbReference>
<accession>A0ABD3S812</accession>
<dbReference type="EMBL" id="JBJXBP010000007">
    <property type="protein sequence ID" value="KAL3820600.1"/>
    <property type="molecule type" value="Genomic_DNA"/>
</dbReference>
<comment type="caution">
    <text evidence="6">The sequence shown here is derived from an EMBL/GenBank/DDBJ whole genome shotgun (WGS) entry which is preliminary data.</text>
</comment>
<dbReference type="InterPro" id="IPR052210">
    <property type="entry name" value="LysM1-like"/>
</dbReference>
<dbReference type="GO" id="GO:0008061">
    <property type="term" value="F:chitin binding"/>
    <property type="evidence" value="ECO:0007669"/>
    <property type="project" value="UniProtKB-KW"/>
</dbReference>
<protein>
    <recommendedName>
        <fullName evidence="4">LysM domain-containing protein</fullName>
    </recommendedName>
</protein>
<dbReference type="PROSITE" id="PS51782">
    <property type="entry name" value="LYSM"/>
    <property type="match status" value="1"/>
</dbReference>
<reference evidence="6 7" key="1">
    <citation type="submission" date="2024-12" db="EMBL/GenBank/DDBJ databases">
        <title>The unique morphological basis and parallel evolutionary history of personate flowers in Penstemon.</title>
        <authorList>
            <person name="Depatie T.H."/>
            <person name="Wessinger C.A."/>
        </authorList>
    </citation>
    <scope>NUCLEOTIDE SEQUENCE [LARGE SCALE GENOMIC DNA]</scope>
    <source>
        <strain evidence="6">WTNN_2</strain>
        <tissue evidence="6">Leaf</tissue>
    </source>
</reference>
<dbReference type="InterPro" id="IPR018392">
    <property type="entry name" value="LysM"/>
</dbReference>
<dbReference type="Pfam" id="PF01476">
    <property type="entry name" value="LysM"/>
    <property type="match status" value="1"/>
</dbReference>
<dbReference type="SMART" id="SM00257">
    <property type="entry name" value="LysM"/>
    <property type="match status" value="1"/>
</dbReference>
<sequence length="97" mass="10451">MANSSKKISIFLNFALVLSLLLIFNLAESKSLFDGGIFKPNSTLNCDNVVGVKSGDTCFEIAKNNKLTDTEFGAINPNLNCTALFVGQWLCINGSTN</sequence>
<evidence type="ECO:0000313" key="7">
    <source>
        <dbReference type="Proteomes" id="UP001634393"/>
    </source>
</evidence>
<name>A0ABD3S812_9LAMI</name>
<keyword evidence="3" id="KW-0732">Signal</keyword>
<feature type="domain" description="LysM" evidence="4">
    <location>
        <begin position="48"/>
        <end position="92"/>
    </location>
</feature>
<dbReference type="PANTHER" id="PTHR34997:SF1">
    <property type="entry name" value="PEPTIDOGLYCAN-BINDING LYSIN DOMAIN"/>
    <property type="match status" value="1"/>
</dbReference>
<evidence type="ECO:0000259" key="4">
    <source>
        <dbReference type="PROSITE" id="PS51782"/>
    </source>
</evidence>
<keyword evidence="1" id="KW-0147">Chitin-binding</keyword>
<keyword evidence="2" id="KW-0843">Virulence</keyword>
<dbReference type="PANTHER" id="PTHR34997">
    <property type="entry name" value="AM15"/>
    <property type="match status" value="1"/>
</dbReference>
<evidence type="ECO:0000313" key="5">
    <source>
        <dbReference type="EMBL" id="KAL3820600.1"/>
    </source>
</evidence>
<evidence type="ECO:0000256" key="2">
    <source>
        <dbReference type="ARBA" id="ARBA00023026"/>
    </source>
</evidence>